<evidence type="ECO:0000313" key="2">
    <source>
        <dbReference type="EMBL" id="RCI03029.1"/>
    </source>
</evidence>
<dbReference type="InterPro" id="IPR036249">
    <property type="entry name" value="Thioredoxin-like_sf"/>
</dbReference>
<evidence type="ECO:0000259" key="1">
    <source>
        <dbReference type="Pfam" id="PF01323"/>
    </source>
</evidence>
<dbReference type="Pfam" id="PF01323">
    <property type="entry name" value="DSBA"/>
    <property type="match status" value="1"/>
</dbReference>
<dbReference type="InterPro" id="IPR001853">
    <property type="entry name" value="DSBA-like_thioredoxin_dom"/>
</dbReference>
<dbReference type="GO" id="GO:0016491">
    <property type="term" value="F:oxidoreductase activity"/>
    <property type="evidence" value="ECO:0007669"/>
    <property type="project" value="InterPro"/>
</dbReference>
<sequence>MSQTIRIKAVVDTVCPWCFIGKRRMETAIKQLSATHPNVTFQLQWFPYQLDPTRTETSNKLETYHKKFGKERFNQMLPNVTAVAESEGIALKFGGVISNTLDSHRLIWWANQFGKQDQVVEKLFELYFELNQDLGDHQSLAIAAEKAGLDKQKTLEFLKSNEGASQVKELVRNNVFNQIDGVPHYTINDKYGISGAQEASTLVRAFEQILKAES</sequence>
<dbReference type="Gene3D" id="3.40.30.10">
    <property type="entry name" value="Glutaredoxin"/>
    <property type="match status" value="1"/>
</dbReference>
<name>A0A367KLJ2_RHIST</name>
<dbReference type="SUPFAM" id="SSF52833">
    <property type="entry name" value="Thioredoxin-like"/>
    <property type="match status" value="1"/>
</dbReference>
<dbReference type="AlphaFoldDB" id="A0A367KLJ2"/>
<organism evidence="2 3">
    <name type="scientific">Rhizopus stolonifer</name>
    <name type="common">Rhizopus nigricans</name>
    <dbReference type="NCBI Taxonomy" id="4846"/>
    <lineage>
        <taxon>Eukaryota</taxon>
        <taxon>Fungi</taxon>
        <taxon>Fungi incertae sedis</taxon>
        <taxon>Mucoromycota</taxon>
        <taxon>Mucoromycotina</taxon>
        <taxon>Mucoromycetes</taxon>
        <taxon>Mucorales</taxon>
        <taxon>Mucorineae</taxon>
        <taxon>Rhizopodaceae</taxon>
        <taxon>Rhizopus</taxon>
    </lineage>
</organism>
<dbReference type="PANTHER" id="PTHR13887:SF41">
    <property type="entry name" value="THIOREDOXIN SUPERFAMILY PROTEIN"/>
    <property type="match status" value="1"/>
</dbReference>
<feature type="domain" description="DSBA-like thioredoxin" evidence="1">
    <location>
        <begin position="7"/>
        <end position="206"/>
    </location>
</feature>
<keyword evidence="3" id="KW-1185">Reference proteome</keyword>
<dbReference type="OrthoDB" id="1930760at2759"/>
<accession>A0A367KLJ2</accession>
<gene>
    <name evidence="2" type="ORF">CU098_011810</name>
</gene>
<evidence type="ECO:0000313" key="3">
    <source>
        <dbReference type="Proteomes" id="UP000253551"/>
    </source>
</evidence>
<reference evidence="2 3" key="1">
    <citation type="journal article" date="2018" name="G3 (Bethesda)">
        <title>Phylogenetic and Phylogenomic Definition of Rhizopus Species.</title>
        <authorList>
            <person name="Gryganskyi A.P."/>
            <person name="Golan J."/>
            <person name="Dolatabadi S."/>
            <person name="Mondo S."/>
            <person name="Robb S."/>
            <person name="Idnurm A."/>
            <person name="Muszewska A."/>
            <person name="Steczkiewicz K."/>
            <person name="Masonjones S."/>
            <person name="Liao H.L."/>
            <person name="Gajdeczka M.T."/>
            <person name="Anike F."/>
            <person name="Vuek A."/>
            <person name="Anishchenko I.M."/>
            <person name="Voigt K."/>
            <person name="de Hoog G.S."/>
            <person name="Smith M.E."/>
            <person name="Heitman J."/>
            <person name="Vilgalys R."/>
            <person name="Stajich J.E."/>
        </authorList>
    </citation>
    <scope>NUCLEOTIDE SEQUENCE [LARGE SCALE GENOMIC DNA]</scope>
    <source>
        <strain evidence="2 3">LSU 92-RS-03</strain>
    </source>
</reference>
<dbReference type="Proteomes" id="UP000253551">
    <property type="component" value="Unassembled WGS sequence"/>
</dbReference>
<protein>
    <recommendedName>
        <fullName evidence="1">DSBA-like thioredoxin domain-containing protein</fullName>
    </recommendedName>
</protein>
<dbReference type="EMBL" id="PJQM01001170">
    <property type="protein sequence ID" value="RCI03029.1"/>
    <property type="molecule type" value="Genomic_DNA"/>
</dbReference>
<dbReference type="STRING" id="4846.A0A367KLJ2"/>
<comment type="caution">
    <text evidence="2">The sequence shown here is derived from an EMBL/GenBank/DDBJ whole genome shotgun (WGS) entry which is preliminary data.</text>
</comment>
<dbReference type="PANTHER" id="PTHR13887">
    <property type="entry name" value="GLUTATHIONE S-TRANSFERASE KAPPA"/>
    <property type="match status" value="1"/>
</dbReference>
<proteinExistence type="predicted"/>
<dbReference type="CDD" id="cd03024">
    <property type="entry name" value="DsbA_FrnE"/>
    <property type="match status" value="1"/>
</dbReference>